<accession>A0ABQ3HVT9</accession>
<proteinExistence type="predicted"/>
<keyword evidence="2" id="KW-1185">Reference proteome</keyword>
<evidence type="ECO:0000313" key="2">
    <source>
        <dbReference type="Proteomes" id="UP000620550"/>
    </source>
</evidence>
<name>A0ABQ3HVT9_9SPHI</name>
<dbReference type="RefSeq" id="WP_189625097.1">
    <property type="nucleotide sequence ID" value="NZ_BNAF01000002.1"/>
</dbReference>
<comment type="caution">
    <text evidence="1">The sequence shown here is derived from an EMBL/GenBank/DDBJ whole genome shotgun (WGS) entry which is preliminary data.</text>
</comment>
<dbReference type="Proteomes" id="UP000620550">
    <property type="component" value="Unassembled WGS sequence"/>
</dbReference>
<sequence length="131" mass="15092">MKNLSYLTPLLLLFHISLFGQNKQINYHAIEGQVVETPEQSYFYRIISTDQEHPDLRKYEEYYTASDRLKLITRLTNGSMTSFNVKKNLGYGIGQTAIHANSKAKKKWSPGVQRGIPVRVTYMLPIPLNLM</sequence>
<evidence type="ECO:0000313" key="1">
    <source>
        <dbReference type="EMBL" id="GHE23592.1"/>
    </source>
</evidence>
<gene>
    <name evidence="1" type="ORF">GCM10017764_05600</name>
</gene>
<dbReference type="EMBL" id="BNAF01000002">
    <property type="protein sequence ID" value="GHE23592.1"/>
    <property type="molecule type" value="Genomic_DNA"/>
</dbReference>
<organism evidence="1 2">
    <name type="scientific">Sphingobacterium griseoflavum</name>
    <dbReference type="NCBI Taxonomy" id="1474952"/>
    <lineage>
        <taxon>Bacteria</taxon>
        <taxon>Pseudomonadati</taxon>
        <taxon>Bacteroidota</taxon>
        <taxon>Sphingobacteriia</taxon>
        <taxon>Sphingobacteriales</taxon>
        <taxon>Sphingobacteriaceae</taxon>
        <taxon>Sphingobacterium</taxon>
    </lineage>
</organism>
<protein>
    <submittedName>
        <fullName evidence="1">Uncharacterized protein</fullName>
    </submittedName>
</protein>
<reference evidence="2" key="1">
    <citation type="journal article" date="2019" name="Int. J. Syst. Evol. Microbiol.">
        <title>The Global Catalogue of Microorganisms (GCM) 10K type strain sequencing project: providing services to taxonomists for standard genome sequencing and annotation.</title>
        <authorList>
            <consortium name="The Broad Institute Genomics Platform"/>
            <consortium name="The Broad Institute Genome Sequencing Center for Infectious Disease"/>
            <person name="Wu L."/>
            <person name="Ma J."/>
        </authorList>
    </citation>
    <scope>NUCLEOTIDE SEQUENCE [LARGE SCALE GENOMIC DNA]</scope>
    <source>
        <strain evidence="2">CGMCC 1.12966</strain>
    </source>
</reference>